<dbReference type="Proteomes" id="UP001595823">
    <property type="component" value="Unassembled WGS sequence"/>
</dbReference>
<name>A0ABV8U4L6_9ACTN</name>
<reference evidence="6" key="1">
    <citation type="journal article" date="2019" name="Int. J. Syst. Evol. Microbiol.">
        <title>The Global Catalogue of Microorganisms (GCM) 10K type strain sequencing project: providing services to taxonomists for standard genome sequencing and annotation.</title>
        <authorList>
            <consortium name="The Broad Institute Genomics Platform"/>
            <consortium name="The Broad Institute Genome Sequencing Center for Infectious Disease"/>
            <person name="Wu L."/>
            <person name="Ma J."/>
        </authorList>
    </citation>
    <scope>NUCLEOTIDE SEQUENCE [LARGE SCALE GENOMIC DNA]</scope>
    <source>
        <strain evidence="6">IBRC-M 10908</strain>
    </source>
</reference>
<dbReference type="Gene3D" id="1.10.10.60">
    <property type="entry name" value="Homeodomain-like"/>
    <property type="match status" value="2"/>
</dbReference>
<evidence type="ECO:0000259" key="4">
    <source>
        <dbReference type="PROSITE" id="PS01124"/>
    </source>
</evidence>
<keyword evidence="3" id="KW-0804">Transcription</keyword>
<dbReference type="Pfam" id="PF12833">
    <property type="entry name" value="HTH_18"/>
    <property type="match status" value="1"/>
</dbReference>
<dbReference type="SMART" id="SM00342">
    <property type="entry name" value="HTH_ARAC"/>
    <property type="match status" value="1"/>
</dbReference>
<proteinExistence type="predicted"/>
<dbReference type="InterPro" id="IPR032783">
    <property type="entry name" value="AraC_lig"/>
</dbReference>
<dbReference type="RefSeq" id="WP_380624219.1">
    <property type="nucleotide sequence ID" value="NZ_JBHSDK010000028.1"/>
</dbReference>
<dbReference type="InterPro" id="IPR050204">
    <property type="entry name" value="AraC_XylS_family_regulators"/>
</dbReference>
<dbReference type="InterPro" id="IPR018060">
    <property type="entry name" value="HTH_AraC"/>
</dbReference>
<evidence type="ECO:0000256" key="1">
    <source>
        <dbReference type="ARBA" id="ARBA00023015"/>
    </source>
</evidence>
<protein>
    <submittedName>
        <fullName evidence="5">AraC family transcriptional regulator</fullName>
    </submittedName>
</protein>
<keyword evidence="6" id="KW-1185">Reference proteome</keyword>
<sequence>MDPLSDFLRGIRSDGATLCRAALPPPWSIELTTPAPLRLVTVLRGEAVLVLHDGTTAPMEAGCSAIVATGKPVRIVDSLESLDGPDYDPECETWNRPREDLESMAECCPDTAVVVAGHYQASGRGHETLLKALPPLIAQKEQEGALPVLNSILDQTIAGGAGAQAVADRFLDWGLVCNLRQWFESRGDRAPGWFRGMRDEVIAPALEAVHSDVAHPWTVTGLAERAKVSRALFADRFRTVMDQTPLRYVTQIRMTRAEDLLRGTDLSVGAIAREVGYANSFAFSNAFKTARHVSPSKYRTTVTSA</sequence>
<organism evidence="5 6">
    <name type="scientific">Salininema proteolyticum</name>
    <dbReference type="NCBI Taxonomy" id="1607685"/>
    <lineage>
        <taxon>Bacteria</taxon>
        <taxon>Bacillati</taxon>
        <taxon>Actinomycetota</taxon>
        <taxon>Actinomycetes</taxon>
        <taxon>Glycomycetales</taxon>
        <taxon>Glycomycetaceae</taxon>
        <taxon>Salininema</taxon>
    </lineage>
</organism>
<evidence type="ECO:0000256" key="2">
    <source>
        <dbReference type="ARBA" id="ARBA00023125"/>
    </source>
</evidence>
<evidence type="ECO:0000313" key="6">
    <source>
        <dbReference type="Proteomes" id="UP001595823"/>
    </source>
</evidence>
<dbReference type="EMBL" id="JBHSDK010000028">
    <property type="protein sequence ID" value="MFC4337340.1"/>
    <property type="molecule type" value="Genomic_DNA"/>
</dbReference>
<feature type="domain" description="HTH araC/xylS-type" evidence="4">
    <location>
        <begin position="203"/>
        <end position="301"/>
    </location>
</feature>
<dbReference type="Pfam" id="PF12852">
    <property type="entry name" value="Cupin_6"/>
    <property type="match status" value="1"/>
</dbReference>
<evidence type="ECO:0000256" key="3">
    <source>
        <dbReference type="ARBA" id="ARBA00023163"/>
    </source>
</evidence>
<dbReference type="PANTHER" id="PTHR46796:SF13">
    <property type="entry name" value="HTH-TYPE TRANSCRIPTIONAL ACTIVATOR RHAS"/>
    <property type="match status" value="1"/>
</dbReference>
<keyword evidence="2" id="KW-0238">DNA-binding</keyword>
<evidence type="ECO:0000313" key="5">
    <source>
        <dbReference type="EMBL" id="MFC4337340.1"/>
    </source>
</evidence>
<dbReference type="PANTHER" id="PTHR46796">
    <property type="entry name" value="HTH-TYPE TRANSCRIPTIONAL ACTIVATOR RHAS-RELATED"/>
    <property type="match status" value="1"/>
</dbReference>
<accession>A0ABV8U4L6</accession>
<comment type="caution">
    <text evidence="5">The sequence shown here is derived from an EMBL/GenBank/DDBJ whole genome shotgun (WGS) entry which is preliminary data.</text>
</comment>
<dbReference type="PROSITE" id="PS01124">
    <property type="entry name" value="HTH_ARAC_FAMILY_2"/>
    <property type="match status" value="1"/>
</dbReference>
<gene>
    <name evidence="5" type="ORF">ACFPET_19255</name>
</gene>
<dbReference type="InterPro" id="IPR009057">
    <property type="entry name" value="Homeodomain-like_sf"/>
</dbReference>
<keyword evidence="1" id="KW-0805">Transcription regulation</keyword>
<dbReference type="SUPFAM" id="SSF46689">
    <property type="entry name" value="Homeodomain-like"/>
    <property type="match status" value="2"/>
</dbReference>